<evidence type="ECO:0000313" key="3">
    <source>
        <dbReference type="Proteomes" id="UP000075714"/>
    </source>
</evidence>
<accession>A0A150GQM8</accession>
<name>A0A150GQM8_GONPE</name>
<feature type="compositionally biased region" description="Basic residues" evidence="1">
    <location>
        <begin position="80"/>
        <end position="91"/>
    </location>
</feature>
<comment type="caution">
    <text evidence="2">The sequence shown here is derived from an EMBL/GenBank/DDBJ whole genome shotgun (WGS) entry which is preliminary data.</text>
</comment>
<dbReference type="AlphaFoldDB" id="A0A150GQM8"/>
<evidence type="ECO:0000313" key="2">
    <source>
        <dbReference type="EMBL" id="KXZ52042.1"/>
    </source>
</evidence>
<organism evidence="2 3">
    <name type="scientific">Gonium pectorale</name>
    <name type="common">Green alga</name>
    <dbReference type="NCBI Taxonomy" id="33097"/>
    <lineage>
        <taxon>Eukaryota</taxon>
        <taxon>Viridiplantae</taxon>
        <taxon>Chlorophyta</taxon>
        <taxon>core chlorophytes</taxon>
        <taxon>Chlorophyceae</taxon>
        <taxon>CS clade</taxon>
        <taxon>Chlamydomonadales</taxon>
        <taxon>Volvocaceae</taxon>
        <taxon>Gonium</taxon>
    </lineage>
</organism>
<proteinExistence type="predicted"/>
<feature type="compositionally biased region" description="Basic and acidic residues" evidence="1">
    <location>
        <begin position="65"/>
        <end position="79"/>
    </location>
</feature>
<gene>
    <name evidence="2" type="ORF">GPECTOR_10g1065</name>
</gene>
<feature type="region of interest" description="Disordered" evidence="1">
    <location>
        <begin position="1"/>
        <end position="91"/>
    </location>
</feature>
<dbReference type="Proteomes" id="UP000075714">
    <property type="component" value="Unassembled WGS sequence"/>
</dbReference>
<keyword evidence="3" id="KW-1185">Reference proteome</keyword>
<sequence>MTHGGQASIPEREQVAHEMYGESYKELSKEEKKETQQTPAGHVSQIRCLGIGWWTTPSAPATPPPEREAELEAAAERTKGAGHKKAPGGGS</sequence>
<protein>
    <submittedName>
        <fullName evidence="2">Uncharacterized protein</fullName>
    </submittedName>
</protein>
<reference evidence="3" key="1">
    <citation type="journal article" date="2016" name="Nat. Commun.">
        <title>The Gonium pectorale genome demonstrates co-option of cell cycle regulation during the evolution of multicellularity.</title>
        <authorList>
            <person name="Hanschen E.R."/>
            <person name="Marriage T.N."/>
            <person name="Ferris P.J."/>
            <person name="Hamaji T."/>
            <person name="Toyoda A."/>
            <person name="Fujiyama A."/>
            <person name="Neme R."/>
            <person name="Noguchi H."/>
            <person name="Minakuchi Y."/>
            <person name="Suzuki M."/>
            <person name="Kawai-Toyooka H."/>
            <person name="Smith D.R."/>
            <person name="Sparks H."/>
            <person name="Anderson J."/>
            <person name="Bakaric R."/>
            <person name="Luria V."/>
            <person name="Karger A."/>
            <person name="Kirschner M.W."/>
            <person name="Durand P.M."/>
            <person name="Michod R.E."/>
            <person name="Nozaki H."/>
            <person name="Olson B.J."/>
        </authorList>
    </citation>
    <scope>NUCLEOTIDE SEQUENCE [LARGE SCALE GENOMIC DNA]</scope>
    <source>
        <strain evidence="3">NIES-2863</strain>
    </source>
</reference>
<feature type="compositionally biased region" description="Basic and acidic residues" evidence="1">
    <location>
        <begin position="10"/>
        <end position="35"/>
    </location>
</feature>
<evidence type="ECO:0000256" key="1">
    <source>
        <dbReference type="SAM" id="MobiDB-lite"/>
    </source>
</evidence>
<dbReference type="EMBL" id="LSYV01000011">
    <property type="protein sequence ID" value="KXZ52042.1"/>
    <property type="molecule type" value="Genomic_DNA"/>
</dbReference>